<comment type="caution">
    <text evidence="1">The sequence shown here is derived from an EMBL/GenBank/DDBJ whole genome shotgun (WGS) entry which is preliminary data.</text>
</comment>
<dbReference type="RefSeq" id="XP_018147370.2">
    <property type="nucleotide sequence ID" value="XM_018282759.2"/>
</dbReference>
<dbReference type="Proteomes" id="UP000078397">
    <property type="component" value="Unassembled WGS sequence"/>
</dbReference>
<dbReference type="GeneID" id="28846753"/>
<keyword evidence="2" id="KW-1185">Reference proteome</keyword>
<evidence type="ECO:0000313" key="1">
    <source>
        <dbReference type="EMBL" id="OAQ70833.2"/>
    </source>
</evidence>
<gene>
    <name evidence="1" type="ORF">VFPPC_03231</name>
</gene>
<organism evidence="1 2">
    <name type="scientific">Pochonia chlamydosporia 170</name>
    <dbReference type="NCBI Taxonomy" id="1380566"/>
    <lineage>
        <taxon>Eukaryota</taxon>
        <taxon>Fungi</taxon>
        <taxon>Dikarya</taxon>
        <taxon>Ascomycota</taxon>
        <taxon>Pezizomycotina</taxon>
        <taxon>Sordariomycetes</taxon>
        <taxon>Hypocreomycetidae</taxon>
        <taxon>Hypocreales</taxon>
        <taxon>Clavicipitaceae</taxon>
        <taxon>Pochonia</taxon>
    </lineage>
</organism>
<proteinExistence type="predicted"/>
<dbReference type="AlphaFoldDB" id="A0A179G0J0"/>
<protein>
    <submittedName>
        <fullName evidence="1">Uncharacterized protein</fullName>
    </submittedName>
</protein>
<dbReference type="OrthoDB" id="5075004at2759"/>
<accession>A0A179G0J0</accession>
<evidence type="ECO:0000313" key="2">
    <source>
        <dbReference type="Proteomes" id="UP000078397"/>
    </source>
</evidence>
<dbReference type="EMBL" id="LSBJ02000002">
    <property type="protein sequence ID" value="OAQ70833.2"/>
    <property type="molecule type" value="Genomic_DNA"/>
</dbReference>
<reference evidence="1 2" key="1">
    <citation type="journal article" date="2016" name="PLoS Pathog.">
        <title>Biosynthesis of antibiotic leucinostatins in bio-control fungus Purpureocillium lilacinum and their inhibition on phytophthora revealed by genome mining.</title>
        <authorList>
            <person name="Wang G."/>
            <person name="Liu Z."/>
            <person name="Lin R."/>
            <person name="Li E."/>
            <person name="Mao Z."/>
            <person name="Ling J."/>
            <person name="Yang Y."/>
            <person name="Yin W.B."/>
            <person name="Xie B."/>
        </authorList>
    </citation>
    <scope>NUCLEOTIDE SEQUENCE [LARGE SCALE GENOMIC DNA]</scope>
    <source>
        <strain evidence="1">170</strain>
    </source>
</reference>
<dbReference type="KEGG" id="pchm:VFPPC_03231"/>
<sequence>MSAAAKITKYYVGPYLESLHPPGLKPNEETLMPFLNEVARLCFELAFELSFPCLELDRLAQVLIELFKLGPPAFGIEGNDPDFNSFHKGVGVEVFDHWVHDSVPTLELGNYKDDCRAGFCAAVMFAKLYQGGALPEDGAKFAGVEIPTGLGLRKSTAGGQYSEYTLSFAQEVATQYILISGEALAKEVRYPTEGKDRVVSENDWKAWANGFRKLADESDGELKEHAEGAFASRIVRRGEARRRVIPFIHRLKLDSFNLNSCRGNMFALCS</sequence>
<name>A0A179G0J0_METCM</name>